<keyword evidence="3" id="KW-1185">Reference proteome</keyword>
<dbReference type="OrthoDB" id="4740213at2"/>
<organism evidence="2 3">
    <name type="scientific">Mycobacterium aquaticum</name>
    <dbReference type="NCBI Taxonomy" id="1927124"/>
    <lineage>
        <taxon>Bacteria</taxon>
        <taxon>Bacillati</taxon>
        <taxon>Actinomycetota</taxon>
        <taxon>Actinomycetes</taxon>
        <taxon>Mycobacteriales</taxon>
        <taxon>Mycobacteriaceae</taxon>
        <taxon>Mycobacterium</taxon>
    </lineage>
</organism>
<protein>
    <submittedName>
        <fullName evidence="2">Uncharacterized protein</fullName>
    </submittedName>
</protein>
<dbReference type="AlphaFoldDB" id="A0A1X0ANF3"/>
<reference evidence="2 3" key="1">
    <citation type="submission" date="2017-02" db="EMBL/GenBank/DDBJ databases">
        <title>The new phylogeny of genus Mycobacterium.</title>
        <authorList>
            <person name="Tortoli E."/>
            <person name="Trovato A."/>
            <person name="Cirillo D.M."/>
        </authorList>
    </citation>
    <scope>NUCLEOTIDE SEQUENCE [LARGE SCALE GENOMIC DNA]</scope>
    <source>
        <strain evidence="2 3">RW6</strain>
    </source>
</reference>
<evidence type="ECO:0000313" key="2">
    <source>
        <dbReference type="EMBL" id="ORA31579.1"/>
    </source>
</evidence>
<dbReference type="EMBL" id="MVHF01000030">
    <property type="protein sequence ID" value="ORA31579.1"/>
    <property type="molecule type" value="Genomic_DNA"/>
</dbReference>
<evidence type="ECO:0000313" key="3">
    <source>
        <dbReference type="Proteomes" id="UP000192448"/>
    </source>
</evidence>
<proteinExistence type="predicted"/>
<accession>A0A1X0ANF3</accession>
<evidence type="ECO:0000256" key="1">
    <source>
        <dbReference type="SAM" id="MobiDB-lite"/>
    </source>
</evidence>
<sequence length="105" mass="10531">MPEMISNIKLSGVAVESMPSSFRAGHFVSARAGQAVAARAAVVAAARAGWAAADGVGAVAVAAAPAAGRHQLVANAVWPPVAGLAPQHKRRTAATPRVSVDWSPT</sequence>
<dbReference type="STRING" id="1927124.BST13_24800"/>
<comment type="caution">
    <text evidence="2">The sequence shown here is derived from an EMBL/GenBank/DDBJ whole genome shotgun (WGS) entry which is preliminary data.</text>
</comment>
<gene>
    <name evidence="2" type="ORF">BST13_24800</name>
</gene>
<feature type="region of interest" description="Disordered" evidence="1">
    <location>
        <begin position="85"/>
        <end position="105"/>
    </location>
</feature>
<name>A0A1X0ANF3_9MYCO</name>
<dbReference type="Proteomes" id="UP000192448">
    <property type="component" value="Unassembled WGS sequence"/>
</dbReference>